<comment type="caution">
    <text evidence="1">The sequence shown here is derived from an EMBL/GenBank/DDBJ whole genome shotgun (WGS) entry which is preliminary data.</text>
</comment>
<evidence type="ECO:0000313" key="1">
    <source>
        <dbReference type="EMBL" id="MFC4099385.1"/>
    </source>
</evidence>
<evidence type="ECO:0000313" key="2">
    <source>
        <dbReference type="Proteomes" id="UP001595715"/>
    </source>
</evidence>
<dbReference type="RefSeq" id="WP_377718075.1">
    <property type="nucleotide sequence ID" value="NZ_JBHSAM010000017.1"/>
</dbReference>
<organism evidence="1 2">
    <name type="scientific">Paenibacillus xanthanilyticus</name>
    <dbReference type="NCBI Taxonomy" id="1783531"/>
    <lineage>
        <taxon>Bacteria</taxon>
        <taxon>Bacillati</taxon>
        <taxon>Bacillota</taxon>
        <taxon>Bacilli</taxon>
        <taxon>Bacillales</taxon>
        <taxon>Paenibacillaceae</taxon>
        <taxon>Paenibacillus</taxon>
    </lineage>
</organism>
<protein>
    <recommendedName>
        <fullName evidence="3">Dienelactone hydrolase domain-containing protein</fullName>
    </recommendedName>
</protein>
<dbReference type="EMBL" id="JBHSAM010000017">
    <property type="protein sequence ID" value="MFC4099385.1"/>
    <property type="molecule type" value="Genomic_DNA"/>
</dbReference>
<accession>A0ABV8K2K8</accession>
<keyword evidence="2" id="KW-1185">Reference proteome</keyword>
<sequence>MPDLTAALNRKTGVQALILPGRHGFADPYSPNYAAPSAAQALHLMLDFLAKR</sequence>
<name>A0ABV8K2K8_9BACL</name>
<reference evidence="2" key="1">
    <citation type="journal article" date="2019" name="Int. J. Syst. Evol. Microbiol.">
        <title>The Global Catalogue of Microorganisms (GCM) 10K type strain sequencing project: providing services to taxonomists for standard genome sequencing and annotation.</title>
        <authorList>
            <consortium name="The Broad Institute Genomics Platform"/>
            <consortium name="The Broad Institute Genome Sequencing Center for Infectious Disease"/>
            <person name="Wu L."/>
            <person name="Ma J."/>
        </authorList>
    </citation>
    <scope>NUCLEOTIDE SEQUENCE [LARGE SCALE GENOMIC DNA]</scope>
    <source>
        <strain evidence="2">IBRC-M 10987</strain>
    </source>
</reference>
<gene>
    <name evidence="1" type="ORF">ACFOZ8_06900</name>
</gene>
<proteinExistence type="predicted"/>
<dbReference type="Proteomes" id="UP001595715">
    <property type="component" value="Unassembled WGS sequence"/>
</dbReference>
<evidence type="ECO:0008006" key="3">
    <source>
        <dbReference type="Google" id="ProtNLM"/>
    </source>
</evidence>